<evidence type="ECO:0000313" key="2">
    <source>
        <dbReference type="Proteomes" id="UP000586827"/>
    </source>
</evidence>
<protein>
    <submittedName>
        <fullName evidence="1">Nitroreductase family deazaflavin-dependent oxidoreductase</fullName>
    </submittedName>
</protein>
<dbReference type="InterPro" id="IPR004378">
    <property type="entry name" value="F420H2_quin_Rdtase"/>
</dbReference>
<gene>
    <name evidence="1" type="ORF">HLB23_22955</name>
</gene>
<dbReference type="InterPro" id="IPR012349">
    <property type="entry name" value="Split_barrel_FMN-bd"/>
</dbReference>
<dbReference type="AlphaFoldDB" id="A0A849C4W3"/>
<name>A0A849C4W3_9NOCA</name>
<dbReference type="RefSeq" id="WP_067524772.1">
    <property type="nucleotide sequence ID" value="NZ_JABELX010000008.1"/>
</dbReference>
<dbReference type="Gene3D" id="2.30.110.10">
    <property type="entry name" value="Electron Transport, Fmn-binding Protein, Chain A"/>
    <property type="match status" value="1"/>
</dbReference>
<evidence type="ECO:0000313" key="1">
    <source>
        <dbReference type="EMBL" id="NNH72686.1"/>
    </source>
</evidence>
<sequence>MSGLGAKLLRTRWFVRAPIGLFRARLGFLFGGRVLLLEHIGRTSGESRYVALEAVSRPDPHTVILASGFGTTSQWYRNLQSNPKCWVSIGFEYRVPATATTMSSADAKVVLAEYEQVHPAAYRELSGVIEQATGQSIDTVPLVELTLEAGQ</sequence>
<dbReference type="EMBL" id="JABELX010000008">
    <property type="protein sequence ID" value="NNH72686.1"/>
    <property type="molecule type" value="Genomic_DNA"/>
</dbReference>
<dbReference type="NCBIfam" id="TIGR00026">
    <property type="entry name" value="hi_GC_TIGR00026"/>
    <property type="match status" value="1"/>
</dbReference>
<proteinExistence type="predicted"/>
<comment type="caution">
    <text evidence="1">The sequence shown here is derived from an EMBL/GenBank/DDBJ whole genome shotgun (WGS) entry which is preliminary data.</text>
</comment>
<reference evidence="1 2" key="1">
    <citation type="submission" date="2020-05" db="EMBL/GenBank/DDBJ databases">
        <title>MicrobeNet Type strains.</title>
        <authorList>
            <person name="Nicholson A.C."/>
        </authorList>
    </citation>
    <scope>NUCLEOTIDE SEQUENCE [LARGE SCALE GENOMIC DNA]</scope>
    <source>
        <strain evidence="1 2">JCM 3224</strain>
    </source>
</reference>
<organism evidence="1 2">
    <name type="scientific">Nocardia uniformis</name>
    <dbReference type="NCBI Taxonomy" id="53432"/>
    <lineage>
        <taxon>Bacteria</taxon>
        <taxon>Bacillati</taxon>
        <taxon>Actinomycetota</taxon>
        <taxon>Actinomycetes</taxon>
        <taxon>Mycobacteriales</taxon>
        <taxon>Nocardiaceae</taxon>
        <taxon>Nocardia</taxon>
    </lineage>
</organism>
<dbReference type="Proteomes" id="UP000586827">
    <property type="component" value="Unassembled WGS sequence"/>
</dbReference>
<dbReference type="GO" id="GO:0016491">
    <property type="term" value="F:oxidoreductase activity"/>
    <property type="evidence" value="ECO:0007669"/>
    <property type="project" value="InterPro"/>
</dbReference>
<accession>A0A849C4W3</accession>
<keyword evidence="2" id="KW-1185">Reference proteome</keyword>
<dbReference type="Pfam" id="PF04075">
    <property type="entry name" value="F420H2_quin_red"/>
    <property type="match status" value="1"/>
</dbReference>